<organism evidence="3 4">
    <name type="scientific">Flavobacterium aciduliphilum</name>
    <dbReference type="NCBI Taxonomy" id="1101402"/>
    <lineage>
        <taxon>Bacteria</taxon>
        <taxon>Pseudomonadati</taxon>
        <taxon>Bacteroidota</taxon>
        <taxon>Flavobacteriia</taxon>
        <taxon>Flavobacteriales</taxon>
        <taxon>Flavobacteriaceae</taxon>
        <taxon>Flavobacterium</taxon>
    </lineage>
</organism>
<dbReference type="NCBIfam" id="TIGR04183">
    <property type="entry name" value="Por_Secre_tail"/>
    <property type="match status" value="1"/>
</dbReference>
<comment type="caution">
    <text evidence="3">The sequence shown here is derived from an EMBL/GenBank/DDBJ whole genome shotgun (WGS) entry which is preliminary data.</text>
</comment>
<dbReference type="AlphaFoldDB" id="A0A328YSB6"/>
<keyword evidence="1" id="KW-0732">Signal</keyword>
<dbReference type="Proteomes" id="UP000248840">
    <property type="component" value="Unassembled WGS sequence"/>
</dbReference>
<keyword evidence="4" id="KW-1185">Reference proteome</keyword>
<dbReference type="EMBL" id="QLSZ01000001">
    <property type="protein sequence ID" value="RAR75655.1"/>
    <property type="molecule type" value="Genomic_DNA"/>
</dbReference>
<evidence type="ECO:0000313" key="4">
    <source>
        <dbReference type="Proteomes" id="UP000248840"/>
    </source>
</evidence>
<dbReference type="Gene3D" id="2.130.10.30">
    <property type="entry name" value="Regulator of chromosome condensation 1/beta-lactamase-inhibitor protein II"/>
    <property type="match status" value="1"/>
</dbReference>
<protein>
    <submittedName>
        <fullName evidence="3">Putative secreted protein (Por secretion system target)</fullName>
    </submittedName>
</protein>
<dbReference type="Pfam" id="PF00415">
    <property type="entry name" value="RCC1"/>
    <property type="match status" value="1"/>
</dbReference>
<reference evidence="3 4" key="1">
    <citation type="submission" date="2018-06" db="EMBL/GenBank/DDBJ databases">
        <title>Genomic Encyclopedia of Archaeal and Bacterial Type Strains, Phase II (KMG-II): from individual species to whole genera.</title>
        <authorList>
            <person name="Goeker M."/>
        </authorList>
    </citation>
    <scope>NUCLEOTIDE SEQUENCE [LARGE SCALE GENOMIC DNA]</scope>
    <source>
        <strain evidence="3 4">DSM 25663</strain>
    </source>
</reference>
<dbReference type="Pfam" id="PF18962">
    <property type="entry name" value="Por_Secre_tail"/>
    <property type="match status" value="1"/>
</dbReference>
<evidence type="ECO:0000259" key="2">
    <source>
        <dbReference type="Pfam" id="PF18962"/>
    </source>
</evidence>
<dbReference type="RefSeq" id="WP_112112017.1">
    <property type="nucleotide sequence ID" value="NZ_QLSZ01000001.1"/>
</dbReference>
<accession>A0A328YSB6</accession>
<name>A0A328YSB6_9FLAO</name>
<dbReference type="OrthoDB" id="1081439at2"/>
<gene>
    <name evidence="3" type="ORF">CLV55_101355</name>
</gene>
<proteinExistence type="predicted"/>
<dbReference type="InterPro" id="IPR000408">
    <property type="entry name" value="Reg_chr_condens"/>
</dbReference>
<dbReference type="SUPFAM" id="SSF50985">
    <property type="entry name" value="RCC1/BLIP-II"/>
    <property type="match status" value="1"/>
</dbReference>
<sequence>MITNLNSLTQVGTQNDWESIGVGRENSLAIKYNKTLWISGYNLYGMLGDGTTIQKNVFTQVGTATNWKFAFTGEYHTIGINMDDSMLAWGQNFYGELGNGSTTTSLVPITITCPALNNEEYQILNSFQIYPNPVTTILNINSNENEIEEISVIDLMGKVMLKQKNNFNQINVQNLASGIYFLSVTSSGKTTIQKFIKE</sequence>
<dbReference type="InterPro" id="IPR026444">
    <property type="entry name" value="Secre_tail"/>
</dbReference>
<dbReference type="InterPro" id="IPR009091">
    <property type="entry name" value="RCC1/BLIP-II"/>
</dbReference>
<evidence type="ECO:0000313" key="3">
    <source>
        <dbReference type="EMBL" id="RAR75655.1"/>
    </source>
</evidence>
<feature type="domain" description="Secretion system C-terminal sorting" evidence="2">
    <location>
        <begin position="129"/>
        <end position="196"/>
    </location>
</feature>
<evidence type="ECO:0000256" key="1">
    <source>
        <dbReference type="ARBA" id="ARBA00022729"/>
    </source>
</evidence>